<dbReference type="InterPro" id="IPR018704">
    <property type="entry name" value="SecYEG/CpoB_TPR"/>
</dbReference>
<accession>D8JU83</accession>
<evidence type="ECO:0000313" key="12">
    <source>
        <dbReference type="EMBL" id="ADJ22673.1"/>
    </source>
</evidence>
<protein>
    <recommendedName>
        <fullName evidence="8">Ancillary SecYEG translocon subunit</fullName>
    </recommendedName>
</protein>
<evidence type="ECO:0000256" key="1">
    <source>
        <dbReference type="ARBA" id="ARBA00004401"/>
    </source>
</evidence>
<dbReference type="InterPro" id="IPR026039">
    <property type="entry name" value="YfgM"/>
</dbReference>
<dbReference type="STRING" id="582899.Hden_0856"/>
<evidence type="ECO:0000256" key="10">
    <source>
        <dbReference type="SAM" id="Phobius"/>
    </source>
</evidence>
<evidence type="ECO:0000256" key="9">
    <source>
        <dbReference type="SAM" id="MobiDB-lite"/>
    </source>
</evidence>
<dbReference type="PANTHER" id="PTHR38035">
    <property type="entry name" value="UPF0070 PROTEIN YFGM"/>
    <property type="match status" value="1"/>
</dbReference>
<evidence type="ECO:0000313" key="13">
    <source>
        <dbReference type="Proteomes" id="UP000002033"/>
    </source>
</evidence>
<dbReference type="AlphaFoldDB" id="D8JU83"/>
<keyword evidence="5 10" id="KW-0472">Membrane</keyword>
<keyword evidence="6" id="KW-0143">Chaperone</keyword>
<evidence type="ECO:0000256" key="7">
    <source>
        <dbReference type="ARBA" id="ARBA00024197"/>
    </source>
</evidence>
<keyword evidence="2" id="KW-1003">Cell membrane</keyword>
<dbReference type="eggNOG" id="COG4649">
    <property type="taxonomic scope" value="Bacteria"/>
</dbReference>
<dbReference type="OrthoDB" id="7173339at2"/>
<name>D8JU83_HYPDA</name>
<dbReference type="EMBL" id="CP002083">
    <property type="protein sequence ID" value="ADJ22673.1"/>
    <property type="molecule type" value="Genomic_DNA"/>
</dbReference>
<comment type="similarity">
    <text evidence="7">Belongs to the YfgM family.</text>
</comment>
<dbReference type="GO" id="GO:0044877">
    <property type="term" value="F:protein-containing complex binding"/>
    <property type="evidence" value="ECO:0007669"/>
    <property type="project" value="InterPro"/>
</dbReference>
<evidence type="ECO:0000256" key="5">
    <source>
        <dbReference type="ARBA" id="ARBA00023136"/>
    </source>
</evidence>
<dbReference type="Gene3D" id="1.25.40.10">
    <property type="entry name" value="Tetratricopeptide repeat domain"/>
    <property type="match status" value="1"/>
</dbReference>
<evidence type="ECO:0000256" key="6">
    <source>
        <dbReference type="ARBA" id="ARBA00023186"/>
    </source>
</evidence>
<keyword evidence="4 10" id="KW-1133">Transmembrane helix</keyword>
<dbReference type="Pfam" id="PF09976">
    <property type="entry name" value="TPR_21"/>
    <property type="match status" value="1"/>
</dbReference>
<dbReference type="GO" id="GO:0005886">
    <property type="term" value="C:plasma membrane"/>
    <property type="evidence" value="ECO:0007669"/>
    <property type="project" value="UniProtKB-SubCell"/>
</dbReference>
<dbReference type="SUPFAM" id="SSF48452">
    <property type="entry name" value="TPR-like"/>
    <property type="match status" value="1"/>
</dbReference>
<dbReference type="RefSeq" id="WP_013214888.1">
    <property type="nucleotide sequence ID" value="NC_014313.1"/>
</dbReference>
<keyword evidence="3 10" id="KW-0812">Transmembrane</keyword>
<evidence type="ECO:0000256" key="8">
    <source>
        <dbReference type="ARBA" id="ARBA00024235"/>
    </source>
</evidence>
<sequence>MADQQDSLLREVEQEIRREQMAKLWQRYSGLIVAAAAFLVLAVAGYKFFESRRIVAEQAAGADYSAAETLSDNKKKEEAEAAFKKIAEEGPAGYGSLARLQLAAALLKDGKTADAIATYEALAKESGADNLLKSFAQLQAASLRMPDADYAEIQNRLTPIAGDDAPFSKSARELLGVAAYKAGKFDEARKYLEPLLIDPNVSEALQERVKILMSGIAAAEVGGSTKASDAGAAKASTGGTADAGKPADADASPKADAAAAETKK</sequence>
<keyword evidence="13" id="KW-1185">Reference proteome</keyword>
<feature type="region of interest" description="Disordered" evidence="9">
    <location>
        <begin position="223"/>
        <end position="264"/>
    </location>
</feature>
<dbReference type="HOGENOM" id="CLU_073302_1_1_5"/>
<proteinExistence type="inferred from homology"/>
<reference evidence="13" key="1">
    <citation type="journal article" date="2011" name="J. Bacteriol.">
        <title>Genome sequences of eight morphologically diverse alphaproteobacteria.</title>
        <authorList>
            <consortium name="US DOE Joint Genome Institute"/>
            <person name="Brown P.J."/>
            <person name="Kysela D.T."/>
            <person name="Buechlein A."/>
            <person name="Hemmerich C."/>
            <person name="Brun Y.V."/>
        </authorList>
    </citation>
    <scope>NUCLEOTIDE SEQUENCE [LARGE SCALE GENOMIC DNA]</scope>
    <source>
        <strain evidence="13">ATCC 51888 / DSM 1869 / NCIB 11706 / TK 0415</strain>
    </source>
</reference>
<dbReference type="KEGG" id="hdn:Hden_0856"/>
<feature type="compositionally biased region" description="Low complexity" evidence="9">
    <location>
        <begin position="223"/>
        <end position="244"/>
    </location>
</feature>
<comment type="subcellular location">
    <subcellularLocation>
        <location evidence="1">Cell membrane</location>
        <topology evidence="1">Single-pass type II membrane protein</topology>
    </subcellularLocation>
</comment>
<gene>
    <name evidence="12" type="ordered locus">Hden_0856</name>
</gene>
<feature type="transmembrane region" description="Helical" evidence="10">
    <location>
        <begin position="28"/>
        <end position="49"/>
    </location>
</feature>
<evidence type="ECO:0000256" key="3">
    <source>
        <dbReference type="ARBA" id="ARBA00022692"/>
    </source>
</evidence>
<organism evidence="12 13">
    <name type="scientific">Hyphomicrobium denitrificans (strain ATCC 51888 / DSM 1869 / NCIMB 11706 / TK 0415)</name>
    <dbReference type="NCBI Taxonomy" id="582899"/>
    <lineage>
        <taxon>Bacteria</taxon>
        <taxon>Pseudomonadati</taxon>
        <taxon>Pseudomonadota</taxon>
        <taxon>Alphaproteobacteria</taxon>
        <taxon>Hyphomicrobiales</taxon>
        <taxon>Hyphomicrobiaceae</taxon>
        <taxon>Hyphomicrobium</taxon>
    </lineage>
</organism>
<dbReference type="InterPro" id="IPR011990">
    <property type="entry name" value="TPR-like_helical_dom_sf"/>
</dbReference>
<feature type="domain" description="Ancillary SecYEG translocon subunit/Cell division coordinator CpoB TPR" evidence="11">
    <location>
        <begin position="24"/>
        <end position="190"/>
    </location>
</feature>
<dbReference type="PANTHER" id="PTHR38035:SF1">
    <property type="entry name" value="ANCILLARY SECYEG TRANSLOCON SUBUNIT"/>
    <property type="match status" value="1"/>
</dbReference>
<evidence type="ECO:0000256" key="4">
    <source>
        <dbReference type="ARBA" id="ARBA00022989"/>
    </source>
</evidence>
<evidence type="ECO:0000259" key="11">
    <source>
        <dbReference type="Pfam" id="PF09976"/>
    </source>
</evidence>
<dbReference type="Proteomes" id="UP000002033">
    <property type="component" value="Chromosome"/>
</dbReference>
<feature type="compositionally biased region" description="Low complexity" evidence="9">
    <location>
        <begin position="254"/>
        <end position="264"/>
    </location>
</feature>
<evidence type="ECO:0000256" key="2">
    <source>
        <dbReference type="ARBA" id="ARBA00022475"/>
    </source>
</evidence>